<feature type="domain" description="GIY-YIG" evidence="1">
    <location>
        <begin position="5"/>
        <end position="83"/>
    </location>
</feature>
<name>A0EYZ1_9ABAC</name>
<keyword evidence="2" id="KW-0540">Nuclease</keyword>
<keyword evidence="2" id="KW-0378">Hydrolase</keyword>
<evidence type="ECO:0000313" key="4">
    <source>
        <dbReference type="Proteomes" id="UP000214344"/>
    </source>
</evidence>
<protein>
    <submittedName>
        <fullName evidence="2">Endonuclease</fullName>
    </submittedName>
</protein>
<dbReference type="RefSeq" id="YP_874281.1">
    <property type="nucleotide sequence ID" value="NC_008586.1"/>
</dbReference>
<gene>
    <name evidence="3" type="ORF">QF4000058</name>
</gene>
<evidence type="ECO:0000313" key="2">
    <source>
        <dbReference type="EMBL" id="ABI35771.1"/>
    </source>
</evidence>
<reference evidence="3" key="4">
    <citation type="submission" date="2021-06" db="EMBL/GenBank/DDBJ databases">
        <authorList>
            <person name="Xiao Q."/>
            <person name="Zhang X.X."/>
            <person name="Tang M.J."/>
        </authorList>
    </citation>
    <scope>NUCLEOTIDE SEQUENCE</scope>
    <source>
        <strain evidence="3">QF4</strain>
    </source>
</reference>
<dbReference type="InterPro" id="IPR000305">
    <property type="entry name" value="GIY-YIG_endonuc"/>
</dbReference>
<dbReference type="GO" id="GO:0004519">
    <property type="term" value="F:endonuclease activity"/>
    <property type="evidence" value="ECO:0007669"/>
    <property type="project" value="UniProtKB-KW"/>
</dbReference>
<dbReference type="Pfam" id="PF01541">
    <property type="entry name" value="GIY-YIG"/>
    <property type="match status" value="1"/>
</dbReference>
<evidence type="ECO:0000259" key="1">
    <source>
        <dbReference type="PROSITE" id="PS50164"/>
    </source>
</evidence>
<dbReference type="PANTHER" id="PTHR34477">
    <property type="entry name" value="UPF0213 PROTEIN YHBQ"/>
    <property type="match status" value="1"/>
</dbReference>
<dbReference type="Gene3D" id="3.40.1440.10">
    <property type="entry name" value="GIY-YIG endonuclease"/>
    <property type="match status" value="1"/>
</dbReference>
<dbReference type="PANTHER" id="PTHR34477:SF1">
    <property type="entry name" value="UPF0213 PROTEIN YHBQ"/>
    <property type="match status" value="1"/>
</dbReference>
<dbReference type="InterPro" id="IPR035901">
    <property type="entry name" value="GIY-YIG_endonuc_sf"/>
</dbReference>
<evidence type="ECO:0000313" key="3">
    <source>
        <dbReference type="EMBL" id="QWV59644.1"/>
    </source>
</evidence>
<dbReference type="PROSITE" id="PS50164">
    <property type="entry name" value="GIY_YIG"/>
    <property type="match status" value="1"/>
</dbReference>
<dbReference type="InterPro" id="IPR050190">
    <property type="entry name" value="UPF0213_domain"/>
</dbReference>
<keyword evidence="4" id="KW-1185">Reference proteome</keyword>
<dbReference type="EMBL" id="MZ394738">
    <property type="protein sequence ID" value="QWV59644.1"/>
    <property type="molecule type" value="Genomic_DNA"/>
</dbReference>
<reference evidence="2" key="2">
    <citation type="submission" date="2006-07" db="EMBL/GenBank/DDBJ databases">
        <authorList>
            <person name="Zhang C.-X."/>
            <person name="Yang Z.-N."/>
            <person name="Ma X.-C."/>
            <person name="Xiao Q."/>
        </authorList>
    </citation>
    <scope>NUCLEOTIDE SEQUENCE</scope>
    <source>
        <strain evidence="2">A1</strain>
    </source>
</reference>
<keyword evidence="2" id="KW-0255">Endonuclease</keyword>
<dbReference type="EMBL" id="DQ837165">
    <property type="protein sequence ID" value="ABI35771.1"/>
    <property type="molecule type" value="Genomic_DNA"/>
</dbReference>
<dbReference type="Proteomes" id="UP000214344">
    <property type="component" value="Segment"/>
</dbReference>
<dbReference type="KEGG" id="vg:5176540"/>
<sequence length="109" mass="12824">MPSQRLYALYLIETEHGQLYAGIASDVKKRFRQHYRSAGSKFLRNKQINLVYFSPNFMCLSCALRIEKRVKRQSVTFKRKLIANKIDLNKWITISCRRNQCSPSDVHSI</sequence>
<reference evidence="2 4" key="1">
    <citation type="journal article" date="2006" name="J. Microbiol.">
        <title>Morphological, phylogenetic and biological characteristics of Ectropis obliqua single-nucleocapsid nucleopolyhedrovirus.</title>
        <authorList>
            <person name="Ma X.C."/>
            <person name="Xu H.J."/>
            <person name="Tang M.J."/>
            <person name="Xiao Q."/>
            <person name="Hong J."/>
            <person name="Zhang C.X."/>
        </authorList>
    </citation>
    <scope>NUCLEOTIDE SEQUENCE [LARGE SCALE GENOMIC DNA]</scope>
    <source>
        <strain evidence="2 4">A1</strain>
    </source>
</reference>
<reference evidence="2 4" key="3">
    <citation type="journal article" date="2007" name="Virology">
        <title>Genome sequence and organization of a nucleopolyhedrovirus that infects the tea looper caterpillar, Ectropis obliqua.</title>
        <authorList>
            <person name="Ma X.C."/>
            <person name="Shang J.Y."/>
            <person name="Yang Z.N."/>
            <person name="Bao Y.Y."/>
            <person name="Xiao Q."/>
            <person name="Zhang C.X."/>
        </authorList>
    </citation>
    <scope>NUCLEOTIDE SEQUENCE [LARGE SCALE GENOMIC DNA]</scope>
    <source>
        <strain evidence="2 4">A1</strain>
    </source>
</reference>
<organism evidence="2 4">
    <name type="scientific">Ectropis obliqua nucleopolyhedrovirus</name>
    <dbReference type="NCBI Taxonomy" id="59376"/>
    <lineage>
        <taxon>Viruses</taxon>
        <taxon>Viruses incertae sedis</taxon>
        <taxon>Naldaviricetes</taxon>
        <taxon>Lefavirales</taxon>
        <taxon>Baculoviridae</taxon>
        <taxon>Alphabaculovirus</taxon>
        <taxon>Alphabaculovirus ecobliquae</taxon>
    </lineage>
</organism>
<dbReference type="SUPFAM" id="SSF82771">
    <property type="entry name" value="GIY-YIG endonuclease"/>
    <property type="match status" value="1"/>
</dbReference>
<accession>A0EYZ1</accession>
<proteinExistence type="predicted"/>
<dbReference type="OrthoDB" id="27013at10239"/>
<dbReference type="SMART" id="SM00465">
    <property type="entry name" value="GIYc"/>
    <property type="match status" value="1"/>
</dbReference>